<evidence type="ECO:0000256" key="7">
    <source>
        <dbReference type="ARBA" id="ARBA00023136"/>
    </source>
</evidence>
<feature type="transmembrane region" description="Helical" evidence="10">
    <location>
        <begin position="802"/>
        <end position="821"/>
    </location>
</feature>
<dbReference type="GO" id="GO:0007165">
    <property type="term" value="P:signal transduction"/>
    <property type="evidence" value="ECO:0007669"/>
    <property type="project" value="UniProtKB-KW"/>
</dbReference>
<dbReference type="GO" id="GO:0004984">
    <property type="term" value="F:olfactory receptor activity"/>
    <property type="evidence" value="ECO:0007669"/>
    <property type="project" value="InterPro"/>
</dbReference>
<feature type="transmembrane region" description="Helical" evidence="10">
    <location>
        <begin position="520"/>
        <end position="543"/>
    </location>
</feature>
<feature type="transmembrane region" description="Helical" evidence="10">
    <location>
        <begin position="660"/>
        <end position="680"/>
    </location>
</feature>
<dbReference type="STRING" id="166423.A0A0N0BFX1"/>
<feature type="transmembrane region" description="Helical" evidence="10">
    <location>
        <begin position="363"/>
        <end position="381"/>
    </location>
</feature>
<proteinExistence type="predicted"/>
<comment type="subcellular location">
    <subcellularLocation>
        <location evidence="1">Cell membrane</location>
        <topology evidence="1">Multi-pass membrane protein</topology>
    </subcellularLocation>
</comment>
<name>A0A0N0BFX1_9HYME</name>
<dbReference type="EMBL" id="KQ435794">
    <property type="protein sequence ID" value="KOX73714.1"/>
    <property type="molecule type" value="Genomic_DNA"/>
</dbReference>
<sequence>MHTPIRNHTDQPRNPHYEKDIVYVTKYLKRILNIVGIWPEMLIGIGRFLPKISMVLSNFLLIFFEVQCVLHVTFEQKDPMLKMRILGLACHSLVCLLKYWALTMRKSRIKFCIEEVYTDWKQVELQTDRTLMLKYGKIGRNLTIYCALFAYCGNIFYVTILQYAIGSQIDDDNRTIRILMYPMYSGLFDVQKSPIYEIVYVLQCIATLILNTMTAGCCGLAALFATHACGQIDVIMSQLDDLVEGKFFNKDYNSNNRLTEIVQHHMRILKYKYKSKVNTSLISKDWQQNNKFGVVTYTAILISVTFNLFLLCYIGDLLIEKSANIGVSCCMIDWYRLPSKTTQGVILIIAMSNSPMKFTAGRIVYISLATFGNLLQTVVFELSTNMYPPNPPRNPNYENDFIYVTKYLKWIPIGIWPAMLKGIGRFLPKIAIVLSNLVFAFFEVQCMLHVTLEEKDPLLRLRIVGLACYSLVCLLKYWALTMRKSKIKYCIEEMNTDWKQVELQRDRTCMLKYGKLGRDLIVYCAVFLYCGNIFYITILQYAIGSQISDDNRTIRILLYPMYSGHIDVQKSPVYEITYILQSLCSIMMNAVICGCCGLAALFSTHICGQIDVIISQLDDLIDGKFSKKNYNSNTRLMEIVQRHTKILKFSVMFETILQEVCLFEFVGTTFLICLLEYFCITDWQQDNKLGVLTYSVVLVSLTFNMYLWCYIGDLLIEKSTSIGVSCCMIDWYRLPFKTTQGLVLIIAMSNTPMKISAGKIVYISLPTFGNVGFLVFELSANMHPSVQYHTDQPRNPNYENDFIYVTKYLKWILTSIGIWPAMLKGIGRFLPKIAIVLSNLVFVFFEVQCMLHITLEEKDPLLRLRILGLACYSLVCLLKYWALTMRKSRIKYCIEEINTDWKLVELQRDRTCMLKYGKLGRDLIVYCAVFLYCGNIFYITILQYAIGSQINDDNRTIRILLYPMYSGHVDVQESPVYEITYILQSLCSIMMNAVICGCCGLAALCSTHICGQIDVIISQLDDLVDGKFSKKNYNSNARLMKIVQHHTKILKFSTMFETVLQEVCLFEFVGTTFVICLIEYYCITDWQQDNKLGLLTYSVVLVSLTFNMYLWCYIGDLLIEKSTSIGVSCCMIDWYRLPFKTTQGLVLIIAMSNTPMKISAGKIVYISLPTFGNVDSQRDRTLMLKYGKIGRDLTIYSAAFMYGSSMSFVVVMQYAMASHVDENNHTIRVLVYPTYSGFFDVQKTPIYETVYMLQCVCTFVLNTISSGTCGLAALFATHACGQIDVIMSQLNDLVDEKFTKKNYNPDTQLMEIVQHHMKILKYK</sequence>
<evidence type="ECO:0000256" key="1">
    <source>
        <dbReference type="ARBA" id="ARBA00004651"/>
    </source>
</evidence>
<dbReference type="Proteomes" id="UP000053105">
    <property type="component" value="Unassembled WGS sequence"/>
</dbReference>
<evidence type="ECO:0000313" key="11">
    <source>
        <dbReference type="EMBL" id="KOX73714.1"/>
    </source>
</evidence>
<dbReference type="PANTHER" id="PTHR21137:SF35">
    <property type="entry name" value="ODORANT RECEPTOR 19A-RELATED"/>
    <property type="match status" value="1"/>
</dbReference>
<reference evidence="11 12" key="1">
    <citation type="submission" date="2015-07" db="EMBL/GenBank/DDBJ databases">
        <title>The genome of Melipona quadrifasciata.</title>
        <authorList>
            <person name="Pan H."/>
            <person name="Kapheim K."/>
        </authorList>
    </citation>
    <scope>NUCLEOTIDE SEQUENCE [LARGE SCALE GENOMIC DNA]</scope>
    <source>
        <strain evidence="11">0111107301</strain>
        <tissue evidence="11">Whole body</tissue>
    </source>
</reference>
<evidence type="ECO:0000256" key="2">
    <source>
        <dbReference type="ARBA" id="ARBA00022475"/>
    </source>
</evidence>
<dbReference type="OrthoDB" id="6617147at2759"/>
<keyword evidence="7 10" id="KW-0472">Membrane</keyword>
<feature type="transmembrane region" description="Helical" evidence="10">
    <location>
        <begin position="80"/>
        <end position="101"/>
    </location>
</feature>
<gene>
    <name evidence="11" type="ORF">WN51_13792</name>
</gene>
<feature type="transmembrane region" description="Helical" evidence="10">
    <location>
        <begin position="578"/>
        <end position="602"/>
    </location>
</feature>
<protein>
    <submittedName>
        <fullName evidence="11">Putative odorant receptor 92a</fullName>
    </submittedName>
</protein>
<accession>A0A0N0BFX1</accession>
<feature type="transmembrane region" description="Helical" evidence="10">
    <location>
        <begin position="55"/>
        <end position="74"/>
    </location>
</feature>
<feature type="transmembrane region" description="Helical" evidence="10">
    <location>
        <begin position="1095"/>
        <end position="1114"/>
    </location>
</feature>
<dbReference type="InterPro" id="IPR004117">
    <property type="entry name" value="7tm6_olfct_rcpt"/>
</dbReference>
<dbReference type="PANTHER" id="PTHR21137">
    <property type="entry name" value="ODORANT RECEPTOR"/>
    <property type="match status" value="1"/>
</dbReference>
<keyword evidence="8 11" id="KW-0675">Receptor</keyword>
<keyword evidence="2" id="KW-1003">Cell membrane</keyword>
<dbReference type="GO" id="GO:0005549">
    <property type="term" value="F:odorant binding"/>
    <property type="evidence" value="ECO:0007669"/>
    <property type="project" value="InterPro"/>
</dbReference>
<feature type="transmembrane region" description="Helical" evidence="10">
    <location>
        <begin position="294"/>
        <end position="314"/>
    </location>
</feature>
<feature type="transmembrane region" description="Helical" evidence="10">
    <location>
        <begin position="1063"/>
        <end position="1083"/>
    </location>
</feature>
<keyword evidence="6 10" id="KW-1133">Transmembrane helix</keyword>
<evidence type="ECO:0000256" key="8">
    <source>
        <dbReference type="ARBA" id="ARBA00023170"/>
    </source>
</evidence>
<feature type="transmembrane region" description="Helical" evidence="10">
    <location>
        <begin position="760"/>
        <end position="782"/>
    </location>
</feature>
<feature type="transmembrane region" description="Helical" evidence="10">
    <location>
        <begin position="923"/>
        <end position="946"/>
    </location>
</feature>
<evidence type="ECO:0000256" key="6">
    <source>
        <dbReference type="ARBA" id="ARBA00022989"/>
    </source>
</evidence>
<evidence type="ECO:0000313" key="12">
    <source>
        <dbReference type="Proteomes" id="UP000053105"/>
    </source>
</evidence>
<keyword evidence="9" id="KW-0807">Transducer</keyword>
<evidence type="ECO:0000256" key="5">
    <source>
        <dbReference type="ARBA" id="ARBA00022725"/>
    </source>
</evidence>
<feature type="transmembrane region" description="Helical" evidence="10">
    <location>
        <begin position="1193"/>
        <end position="1216"/>
    </location>
</feature>
<evidence type="ECO:0000256" key="3">
    <source>
        <dbReference type="ARBA" id="ARBA00022606"/>
    </source>
</evidence>
<keyword evidence="12" id="KW-1185">Reference proteome</keyword>
<feature type="transmembrane region" description="Helical" evidence="10">
    <location>
        <begin position="142"/>
        <end position="165"/>
    </location>
</feature>
<keyword evidence="5" id="KW-0552">Olfaction</keyword>
<keyword evidence="4 10" id="KW-0812">Transmembrane</keyword>
<dbReference type="GO" id="GO:0005886">
    <property type="term" value="C:plasma membrane"/>
    <property type="evidence" value="ECO:0007669"/>
    <property type="project" value="UniProtKB-SubCell"/>
</dbReference>
<keyword evidence="3" id="KW-0716">Sensory transduction</keyword>
<evidence type="ECO:0000256" key="10">
    <source>
        <dbReference type="SAM" id="Phobius"/>
    </source>
</evidence>
<feature type="transmembrane region" description="Helical" evidence="10">
    <location>
        <begin position="458"/>
        <end position="479"/>
    </location>
</feature>
<organism evidence="11 12">
    <name type="scientific">Melipona quadrifasciata</name>
    <dbReference type="NCBI Taxonomy" id="166423"/>
    <lineage>
        <taxon>Eukaryota</taxon>
        <taxon>Metazoa</taxon>
        <taxon>Ecdysozoa</taxon>
        <taxon>Arthropoda</taxon>
        <taxon>Hexapoda</taxon>
        <taxon>Insecta</taxon>
        <taxon>Pterygota</taxon>
        <taxon>Neoptera</taxon>
        <taxon>Endopterygota</taxon>
        <taxon>Hymenoptera</taxon>
        <taxon>Apocrita</taxon>
        <taxon>Aculeata</taxon>
        <taxon>Apoidea</taxon>
        <taxon>Anthophila</taxon>
        <taxon>Apidae</taxon>
        <taxon>Melipona</taxon>
    </lineage>
</organism>
<evidence type="ECO:0000256" key="4">
    <source>
        <dbReference type="ARBA" id="ARBA00022692"/>
    </source>
</evidence>
<feature type="transmembrane region" description="Helical" evidence="10">
    <location>
        <begin position="861"/>
        <end position="882"/>
    </location>
</feature>
<dbReference type="Pfam" id="PF02949">
    <property type="entry name" value="7tm_6"/>
    <property type="match status" value="4"/>
</dbReference>
<evidence type="ECO:0000256" key="9">
    <source>
        <dbReference type="ARBA" id="ARBA00023224"/>
    </source>
</evidence>
<feature type="transmembrane region" description="Helical" evidence="10">
    <location>
        <begin position="431"/>
        <end position="452"/>
    </location>
</feature>
<feature type="transmembrane region" description="Helical" evidence="10">
    <location>
        <begin position="981"/>
        <end position="1004"/>
    </location>
</feature>
<feature type="transmembrane region" description="Helical" evidence="10">
    <location>
        <begin position="692"/>
        <end position="711"/>
    </location>
</feature>
<feature type="transmembrane region" description="Helical" evidence="10">
    <location>
        <begin position="833"/>
        <end position="855"/>
    </location>
</feature>